<dbReference type="HOGENOM" id="CLU_085651_0_0_7"/>
<organism evidence="2 3">
    <name type="scientific">Sulfurospirillum deleyianum (strain ATCC 51133 / DSM 6946 / 5175)</name>
    <dbReference type="NCBI Taxonomy" id="525898"/>
    <lineage>
        <taxon>Bacteria</taxon>
        <taxon>Pseudomonadati</taxon>
        <taxon>Campylobacterota</taxon>
        <taxon>Epsilonproteobacteria</taxon>
        <taxon>Campylobacterales</taxon>
        <taxon>Sulfurospirillaceae</taxon>
        <taxon>Sulfurospirillum</taxon>
    </lineage>
</organism>
<name>D1B152_SULD5</name>
<dbReference type="PANTHER" id="PTHR39327">
    <property type="match status" value="1"/>
</dbReference>
<dbReference type="KEGG" id="sdl:Sdel_0791"/>
<feature type="signal peptide" evidence="1">
    <location>
        <begin position="1"/>
        <end position="23"/>
    </location>
</feature>
<protein>
    <submittedName>
        <fullName evidence="2">Periplasmic protein</fullName>
    </submittedName>
</protein>
<proteinExistence type="predicted"/>
<evidence type="ECO:0000313" key="3">
    <source>
        <dbReference type="Proteomes" id="UP000002222"/>
    </source>
</evidence>
<dbReference type="PANTHER" id="PTHR39327:SF1">
    <property type="entry name" value="BLR5470 PROTEIN"/>
    <property type="match status" value="1"/>
</dbReference>
<reference evidence="2 3" key="2">
    <citation type="journal article" date="2010" name="Stand. Genomic Sci.">
        <title>Complete genome sequence of Sulfurospirillum deleyianum type strain (5175).</title>
        <authorList>
            <person name="Sikorski J."/>
            <person name="Lapidus A."/>
            <person name="Copeland A."/>
            <person name="Glavina Del Rio T."/>
            <person name="Nolan M."/>
            <person name="Lucas S."/>
            <person name="Chen F."/>
            <person name="Tice H."/>
            <person name="Cheng J.F."/>
            <person name="Saunders E."/>
            <person name="Bruce D."/>
            <person name="Goodwin L."/>
            <person name="Pitluck S."/>
            <person name="Ovchinnikova G."/>
            <person name="Pati A."/>
            <person name="Ivanova N."/>
            <person name="Mavromatis K."/>
            <person name="Chen A."/>
            <person name="Palaniappan K."/>
            <person name="Chain P."/>
            <person name="Land M."/>
            <person name="Hauser L."/>
            <person name="Chang Y.J."/>
            <person name="Jeffries C.D."/>
            <person name="Brettin T."/>
            <person name="Detter J.C."/>
            <person name="Han C."/>
            <person name="Rohde M."/>
            <person name="Lang E."/>
            <person name="Spring S."/>
            <person name="Goker M."/>
            <person name="Bristow J."/>
            <person name="Eisen J.A."/>
            <person name="Markowitz V."/>
            <person name="Hugenholtz P."/>
            <person name="Kyrpides N.C."/>
            <person name="Klenk H.P."/>
        </authorList>
    </citation>
    <scope>NUCLEOTIDE SEQUENCE [LARGE SCALE GENOMIC DNA]</scope>
    <source>
        <strain evidence="3">ATCC 51133 / DSM 6946 / 5175</strain>
    </source>
</reference>
<keyword evidence="1" id="KW-0732">Signal</keyword>
<evidence type="ECO:0000256" key="1">
    <source>
        <dbReference type="SAM" id="SignalP"/>
    </source>
</evidence>
<dbReference type="Gene3D" id="3.10.620.30">
    <property type="match status" value="1"/>
</dbReference>
<dbReference type="STRING" id="525898.Sdel_0791"/>
<dbReference type="AlphaFoldDB" id="D1B152"/>
<sequence length="213" mass="24612" precursor="true">MCKKFFVLIALVVLTLSCNQAFFTQEVLQKVEAKYGLYAKRRVESLNTLLASLQGSSEGEKLEKVNAFFNQMQFVSDQMLWKQKDYWATRMEFLGKGAGDCEDFVIAKYFTLKQLGVPTTKLFFTYVKAVKFQQAHMVLTYYETPKSVPLVLDNINFQILHATKRKDLIPVYSFNGDALYLAKQQGLGQIVPSGMQKNKKWFELVDKIRREEL</sequence>
<reference evidence="3" key="1">
    <citation type="submission" date="2009-11" db="EMBL/GenBank/DDBJ databases">
        <title>The complete genome of Sulfurospirillum deleyianum DSM 6946.</title>
        <authorList>
            <consortium name="US DOE Joint Genome Institute (JGI-PGF)"/>
            <person name="Lucas S."/>
            <person name="Copeland A."/>
            <person name="Lapidus A."/>
            <person name="Glavina del Rio T."/>
            <person name="Dalin E."/>
            <person name="Tice H."/>
            <person name="Bruce D."/>
            <person name="Goodwin L."/>
            <person name="Pitluck S."/>
            <person name="Kyrpides N."/>
            <person name="Mavromatis K."/>
            <person name="Ivanova N."/>
            <person name="Ovchinnikova G."/>
            <person name="Munk A.C."/>
            <person name="Lu M."/>
            <person name="Brettin T."/>
            <person name="Detter J.C."/>
            <person name="Han C."/>
            <person name="Tapia R."/>
            <person name="Larimer F."/>
            <person name="Land M."/>
            <person name="Hauser L."/>
            <person name="Markowitz V."/>
            <person name="Cheng J.F."/>
            <person name="Hugenholtz P."/>
            <person name="Woyke T."/>
            <person name="Wu D."/>
            <person name="Aumann P."/>
            <person name="Schneider S."/>
            <person name="Lang E."/>
            <person name="Spring S."/>
            <person name="Klenk H.P."/>
            <person name="Eisen J.A."/>
        </authorList>
    </citation>
    <scope>NUCLEOTIDE SEQUENCE [LARGE SCALE GENOMIC DNA]</scope>
    <source>
        <strain evidence="3">ATCC 51133 / DSM 6946 / 5175</strain>
    </source>
</reference>
<dbReference type="EMBL" id="CP001816">
    <property type="protein sequence ID" value="ACZ11822.1"/>
    <property type="molecule type" value="Genomic_DNA"/>
</dbReference>
<keyword evidence="3" id="KW-1185">Reference proteome</keyword>
<dbReference type="RefSeq" id="WP_012856586.1">
    <property type="nucleotide sequence ID" value="NC_013512.1"/>
</dbReference>
<dbReference type="Pfam" id="PF06035">
    <property type="entry name" value="Peptidase_C93"/>
    <property type="match status" value="1"/>
</dbReference>
<feature type="chain" id="PRO_5005669813" evidence="1">
    <location>
        <begin position="24"/>
        <end position="213"/>
    </location>
</feature>
<dbReference type="OrthoDB" id="5401788at2"/>
<dbReference type="InterPro" id="IPR010319">
    <property type="entry name" value="Transglutaminase-like_Cys_pept"/>
</dbReference>
<dbReference type="Proteomes" id="UP000002222">
    <property type="component" value="Chromosome"/>
</dbReference>
<gene>
    <name evidence="2" type="ordered locus">Sdel_0791</name>
</gene>
<evidence type="ECO:0000313" key="2">
    <source>
        <dbReference type="EMBL" id="ACZ11822.1"/>
    </source>
</evidence>
<dbReference type="eggNOG" id="COG3672">
    <property type="taxonomic scope" value="Bacteria"/>
</dbReference>
<accession>D1B152</accession>
<dbReference type="PROSITE" id="PS51257">
    <property type="entry name" value="PROKAR_LIPOPROTEIN"/>
    <property type="match status" value="1"/>
</dbReference>